<evidence type="ECO:0000256" key="1">
    <source>
        <dbReference type="SAM" id="MobiDB-lite"/>
    </source>
</evidence>
<reference evidence="3 4" key="1">
    <citation type="submission" date="2022-05" db="EMBL/GenBank/DDBJ databases">
        <authorList>
            <consortium name="Genoscope - CEA"/>
            <person name="William W."/>
        </authorList>
    </citation>
    <scope>NUCLEOTIDE SEQUENCE [LARGE SCALE GENOMIC DNA]</scope>
</reference>
<dbReference type="GO" id="GO:0005509">
    <property type="term" value="F:calcium ion binding"/>
    <property type="evidence" value="ECO:0007669"/>
    <property type="project" value="TreeGrafter"/>
</dbReference>
<dbReference type="InterPro" id="IPR057815">
    <property type="entry name" value="C2CD5_C"/>
</dbReference>
<dbReference type="GO" id="GO:0065002">
    <property type="term" value="P:intracellular protein transmembrane transport"/>
    <property type="evidence" value="ECO:0007669"/>
    <property type="project" value="TreeGrafter"/>
</dbReference>
<gene>
    <name evidence="3" type="ORF">PMEA_00025512</name>
</gene>
<dbReference type="PANTHER" id="PTHR37412">
    <property type="entry name" value="C2 DOMAIN-CONTAINING PROTEIN 5"/>
    <property type="match status" value="1"/>
</dbReference>
<feature type="compositionally biased region" description="Polar residues" evidence="1">
    <location>
        <begin position="255"/>
        <end position="269"/>
    </location>
</feature>
<dbReference type="PANTHER" id="PTHR37412:SF2">
    <property type="entry name" value="C2 DOMAIN-CONTAINING PROTEIN 5"/>
    <property type="match status" value="1"/>
</dbReference>
<dbReference type="GO" id="GO:0010828">
    <property type="term" value="P:positive regulation of D-glucose transmembrane transport"/>
    <property type="evidence" value="ECO:0007669"/>
    <property type="project" value="TreeGrafter"/>
</dbReference>
<dbReference type="EMBL" id="CALNXJ010000005">
    <property type="protein sequence ID" value="CAH3039915.1"/>
    <property type="molecule type" value="Genomic_DNA"/>
</dbReference>
<evidence type="ECO:0000313" key="3">
    <source>
        <dbReference type="EMBL" id="CAH3039915.1"/>
    </source>
</evidence>
<sequence>MPAKIKVRIVAARDLPVMDRSSDLADAFAEVRLGNVLYKTDVCKKSLNPQWNSEWFRFEADDEEIQDEPLQIRIMDHDTVTAHDAIGKVNISLGPLLTQDPPGSIDGWFPIYDTMHGIRGEVSVIVKVDFFVDSNKFRQSSCGVQFFYTCSVPSGHKALAIHGFVEELVVNDDPEYQWIDKIRTPRSSNEARQRLFTKLSGELQRKIGLKVLEAGGNAVIGYRQCFDLEGEYGIVVRGIGTAVTLASVLTAVSANSRPSTPVHPLTSSGEVGPGSHVSDSGFIFPETQQSLPVPSTKVVTPSRRRISSSDSDPIPDSPPKDRVALLASSAGVDGSGSSAGGTSFPRAKGIWQSVIQKQKTVEDLEFPFFTITKFPPGFLRHIGGVVTARSVKLLDKINHPDEPETRDAWWSEVRMEIRSHARALACHAVVGYYEVTSICDELIVLSASGTAACIDLQLATGEPTGVGLGILSPVAEKGSAVPSGLASHTENVDPLQVDVGDHDGLTFGDDPMSTSPGSGCSMCHIPYSDVDLPFPISLTKCQVCRLKKVPDVIFATTEPPVESPIVGRGCLLQARVCRTKKKEKGEANADIVSTILPFLEYELHQQLLNKLKVKGMNALFRLHLQISVGESLIIGTASSTAVFLAALPTPPLLKITGRRLSAEEDKRIAEIQKQIVETTNKNRATFKLTDTVHLHTPKATPPPSPSQNAQSVLVADIDLDEGPKAELDLCTGSKDAYVVEVDDKKDEDVVAVLLDEPAPDGCYSCNTETLPGAVHLKSGVKMITAVQRKALSDEDIRTNQQFAKLFEDTIKSFWFKLRSRSPCCLSNVQFDIEIPEDDNIQVAVTGVAVSIGERDSDEGHILKLKRNILSDKSHSRSLHSENMMESDDLLFPIEEVVDNAADEKLKSESDPISKRRLDYPLCVKTKQAPYRPAVEVTSMSYLPNTQIECYLGNINLFLIRESHTVRENGGLNVFMQAFVAEAQAILRAHVLAIGGNALVSYQLNEIVLLDNPHKHQGQCLLNISGDAVRVFYEDEDILETSSRGTPRKRTVSYSEANSQTPIHIVRQRSVSASETSTNTLIAYDPCYGTEI</sequence>
<protein>
    <recommendedName>
        <fullName evidence="2">C2 domain-containing protein</fullName>
    </recommendedName>
</protein>
<feature type="region of interest" description="Disordered" evidence="1">
    <location>
        <begin position="255"/>
        <end position="279"/>
    </location>
</feature>
<dbReference type="CDD" id="cd08688">
    <property type="entry name" value="C2_KIAA0528-like"/>
    <property type="match status" value="1"/>
</dbReference>
<dbReference type="InterPro" id="IPR037785">
    <property type="entry name" value="C2_C2CD5"/>
</dbReference>
<dbReference type="GO" id="GO:0005544">
    <property type="term" value="F:calcium-dependent phospholipid binding"/>
    <property type="evidence" value="ECO:0007669"/>
    <property type="project" value="InterPro"/>
</dbReference>
<dbReference type="Pfam" id="PF23128">
    <property type="entry name" value="YbjQ_4"/>
    <property type="match status" value="1"/>
</dbReference>
<dbReference type="InterPro" id="IPR000008">
    <property type="entry name" value="C2_dom"/>
</dbReference>
<evidence type="ECO:0000259" key="2">
    <source>
        <dbReference type="PROSITE" id="PS50004"/>
    </source>
</evidence>
<dbReference type="AlphaFoldDB" id="A0AAU9VUQ4"/>
<dbReference type="SMART" id="SM00239">
    <property type="entry name" value="C2"/>
    <property type="match status" value="1"/>
</dbReference>
<name>A0AAU9VUQ4_9CNID</name>
<feature type="domain" description="C2" evidence="2">
    <location>
        <begin position="1"/>
        <end position="109"/>
    </location>
</feature>
<comment type="caution">
    <text evidence="3">The sequence shown here is derived from an EMBL/GenBank/DDBJ whole genome shotgun (WGS) entry which is preliminary data.</text>
</comment>
<dbReference type="InterPro" id="IPR056431">
    <property type="entry name" value="C2CD5_YbjQ-rel_dom"/>
</dbReference>
<dbReference type="GO" id="GO:0005886">
    <property type="term" value="C:plasma membrane"/>
    <property type="evidence" value="ECO:0007669"/>
    <property type="project" value="TreeGrafter"/>
</dbReference>
<dbReference type="PROSITE" id="PS50004">
    <property type="entry name" value="C2"/>
    <property type="match status" value="1"/>
</dbReference>
<evidence type="ECO:0000313" key="4">
    <source>
        <dbReference type="Proteomes" id="UP001159428"/>
    </source>
</evidence>
<dbReference type="Pfam" id="PF23025">
    <property type="entry name" value="YbjQ_2"/>
    <property type="match status" value="3"/>
</dbReference>
<feature type="region of interest" description="Disordered" evidence="1">
    <location>
        <begin position="292"/>
        <end position="322"/>
    </location>
</feature>
<dbReference type="GO" id="GO:0031340">
    <property type="term" value="P:positive regulation of vesicle fusion"/>
    <property type="evidence" value="ECO:0007669"/>
    <property type="project" value="TreeGrafter"/>
</dbReference>
<dbReference type="SUPFAM" id="SSF49562">
    <property type="entry name" value="C2 domain (Calcium/lipid-binding domain, CaLB)"/>
    <property type="match status" value="1"/>
</dbReference>
<dbReference type="GO" id="GO:0090314">
    <property type="term" value="P:positive regulation of protein targeting to membrane"/>
    <property type="evidence" value="ECO:0007669"/>
    <property type="project" value="TreeGrafter"/>
</dbReference>
<dbReference type="Proteomes" id="UP001159428">
    <property type="component" value="Unassembled WGS sequence"/>
</dbReference>
<dbReference type="Gene3D" id="2.60.40.150">
    <property type="entry name" value="C2 domain"/>
    <property type="match status" value="1"/>
</dbReference>
<dbReference type="Pfam" id="PF23028">
    <property type="entry name" value="YbjQ_3"/>
    <property type="match status" value="1"/>
</dbReference>
<organism evidence="3 4">
    <name type="scientific">Pocillopora meandrina</name>
    <dbReference type="NCBI Taxonomy" id="46732"/>
    <lineage>
        <taxon>Eukaryota</taxon>
        <taxon>Metazoa</taxon>
        <taxon>Cnidaria</taxon>
        <taxon>Anthozoa</taxon>
        <taxon>Hexacorallia</taxon>
        <taxon>Scleractinia</taxon>
        <taxon>Astrocoeniina</taxon>
        <taxon>Pocilloporidae</taxon>
        <taxon>Pocillopora</taxon>
    </lineage>
</organism>
<dbReference type="InterPro" id="IPR035892">
    <property type="entry name" value="C2_domain_sf"/>
</dbReference>
<dbReference type="InterPro" id="IPR038983">
    <property type="entry name" value="C2CD5"/>
</dbReference>
<accession>A0AAU9VUQ4</accession>
<dbReference type="GO" id="GO:0072659">
    <property type="term" value="P:protein localization to plasma membrane"/>
    <property type="evidence" value="ECO:0007669"/>
    <property type="project" value="TreeGrafter"/>
</dbReference>
<dbReference type="Pfam" id="PF00168">
    <property type="entry name" value="C2"/>
    <property type="match status" value="1"/>
</dbReference>
<dbReference type="InterPro" id="IPR056430">
    <property type="entry name" value="C2CD5_YbjQ-like_dom"/>
</dbReference>
<proteinExistence type="predicted"/>
<keyword evidence="4" id="KW-1185">Reference proteome</keyword>